<accession>A0A974GWD1</accession>
<dbReference type="GO" id="GO:0008168">
    <property type="term" value="F:methyltransferase activity"/>
    <property type="evidence" value="ECO:0007669"/>
    <property type="project" value="UniProtKB-KW"/>
</dbReference>
<feature type="domain" description="Methyltransferase" evidence="1">
    <location>
        <begin position="48"/>
        <end position="157"/>
    </location>
</feature>
<evidence type="ECO:0000259" key="1">
    <source>
        <dbReference type="Pfam" id="PF13847"/>
    </source>
</evidence>
<dbReference type="Pfam" id="PF13847">
    <property type="entry name" value="Methyltransf_31"/>
    <property type="match status" value="1"/>
</dbReference>
<dbReference type="InterPro" id="IPR025714">
    <property type="entry name" value="Methyltranfer_dom"/>
</dbReference>
<dbReference type="CDD" id="cd02440">
    <property type="entry name" value="AdoMet_MTases"/>
    <property type="match status" value="1"/>
</dbReference>
<name>A0A974GWD1_SEDHY</name>
<dbReference type="EMBL" id="JACBNQ010000009">
    <property type="protein sequence ID" value="NYB74318.1"/>
    <property type="molecule type" value="Genomic_DNA"/>
</dbReference>
<evidence type="ECO:0000313" key="2">
    <source>
        <dbReference type="EMBL" id="NYB74318.1"/>
    </source>
</evidence>
<keyword evidence="2" id="KW-0489">Methyltransferase</keyword>
<dbReference type="PANTHER" id="PTHR43861">
    <property type="entry name" value="TRANS-ACONITATE 2-METHYLTRANSFERASE-RELATED"/>
    <property type="match status" value="1"/>
</dbReference>
<reference evidence="2" key="1">
    <citation type="submission" date="2020-07" db="EMBL/GenBank/DDBJ databases">
        <title>Genomic analysis of a strain of Sedimentibacter Hydroxybenzoicus DSM7310.</title>
        <authorList>
            <person name="Ma S."/>
        </authorList>
    </citation>
    <scope>NUCLEOTIDE SEQUENCE</scope>
    <source>
        <strain evidence="2">DSM 7310</strain>
    </source>
</reference>
<dbReference type="InterPro" id="IPR029063">
    <property type="entry name" value="SAM-dependent_MTases_sf"/>
</dbReference>
<protein>
    <submittedName>
        <fullName evidence="2">Class I SAM-dependent methyltransferase</fullName>
    </submittedName>
</protein>
<evidence type="ECO:0000313" key="3">
    <source>
        <dbReference type="Proteomes" id="UP000611629"/>
    </source>
</evidence>
<organism evidence="2 3">
    <name type="scientific">Sedimentibacter hydroxybenzoicus DSM 7310</name>
    <dbReference type="NCBI Taxonomy" id="1123245"/>
    <lineage>
        <taxon>Bacteria</taxon>
        <taxon>Bacillati</taxon>
        <taxon>Bacillota</taxon>
        <taxon>Tissierellia</taxon>
        <taxon>Sedimentibacter</taxon>
    </lineage>
</organism>
<dbReference type="RefSeq" id="WP_179238027.1">
    <property type="nucleotide sequence ID" value="NZ_JACBNQ010000009.1"/>
</dbReference>
<dbReference type="AlphaFoldDB" id="A0A974GWD1"/>
<dbReference type="SUPFAM" id="SSF53335">
    <property type="entry name" value="S-adenosyl-L-methionine-dependent methyltransferases"/>
    <property type="match status" value="1"/>
</dbReference>
<dbReference type="PANTHER" id="PTHR43861:SF1">
    <property type="entry name" value="TRANS-ACONITATE 2-METHYLTRANSFERASE"/>
    <property type="match status" value="1"/>
</dbReference>
<gene>
    <name evidence="2" type="ORF">HZF24_09255</name>
</gene>
<comment type="caution">
    <text evidence="2">The sequence shown here is derived from an EMBL/GenBank/DDBJ whole genome shotgun (WGS) entry which is preliminary data.</text>
</comment>
<keyword evidence="2" id="KW-0808">Transferase</keyword>
<sequence>MKRYSVDESLEAWEANAKFWDDCMGDQSNQFHREVVRPKVSELLNIKEDDFILDVACGNGNYSAYIAEQGADIVAFDYSEKMIALAQKRQSKYSKKIEFCIIDATDEQALLSLRRTRPYTKAVSNMAIMDIADITKLFRCVNELLSEDGIFVFATQHPCFMTLTEKYSTAHSYYGIAINGQPKEQCYYHRSLQEIFDLCFQSGFVIDGFYEESYGIKEKPDVIIVRIRKI</sequence>
<dbReference type="Proteomes" id="UP000611629">
    <property type="component" value="Unassembled WGS sequence"/>
</dbReference>
<proteinExistence type="predicted"/>
<dbReference type="GO" id="GO:0032259">
    <property type="term" value="P:methylation"/>
    <property type="evidence" value="ECO:0007669"/>
    <property type="project" value="UniProtKB-KW"/>
</dbReference>
<keyword evidence="3" id="KW-1185">Reference proteome</keyword>
<dbReference type="Gene3D" id="3.40.50.150">
    <property type="entry name" value="Vaccinia Virus protein VP39"/>
    <property type="match status" value="1"/>
</dbReference>